<feature type="region of interest" description="Disordered" evidence="1">
    <location>
        <begin position="30"/>
        <end position="51"/>
    </location>
</feature>
<dbReference type="EMBL" id="KV011879">
    <property type="protein sequence ID" value="KZV25395.1"/>
    <property type="molecule type" value="Genomic_DNA"/>
</dbReference>
<evidence type="ECO:0000313" key="2">
    <source>
        <dbReference type="EMBL" id="KZV25395.1"/>
    </source>
</evidence>
<name>A0A2Z7AU65_9LAMI</name>
<evidence type="ECO:0000313" key="3">
    <source>
        <dbReference type="Proteomes" id="UP000250235"/>
    </source>
</evidence>
<keyword evidence="3" id="KW-1185">Reference proteome</keyword>
<proteinExistence type="predicted"/>
<evidence type="ECO:0000256" key="1">
    <source>
        <dbReference type="SAM" id="MobiDB-lite"/>
    </source>
</evidence>
<sequence>MLFLSARKCIESRSEIHYREYDICSRSLAPPKPSSVLAPPRVATPPECSKSSSVLATPRVALLRERINPTSSAPKPSSTLATPRVALLRERISPTSSAPKPSSALATPRVALLHERISPTSVRVDAQLANLWRVGFH</sequence>
<dbReference type="Proteomes" id="UP000250235">
    <property type="component" value="Unassembled WGS sequence"/>
</dbReference>
<accession>A0A2Z7AU65</accession>
<organism evidence="2 3">
    <name type="scientific">Dorcoceras hygrometricum</name>
    <dbReference type="NCBI Taxonomy" id="472368"/>
    <lineage>
        <taxon>Eukaryota</taxon>
        <taxon>Viridiplantae</taxon>
        <taxon>Streptophyta</taxon>
        <taxon>Embryophyta</taxon>
        <taxon>Tracheophyta</taxon>
        <taxon>Spermatophyta</taxon>
        <taxon>Magnoliopsida</taxon>
        <taxon>eudicotyledons</taxon>
        <taxon>Gunneridae</taxon>
        <taxon>Pentapetalae</taxon>
        <taxon>asterids</taxon>
        <taxon>lamiids</taxon>
        <taxon>Lamiales</taxon>
        <taxon>Gesneriaceae</taxon>
        <taxon>Didymocarpoideae</taxon>
        <taxon>Trichosporeae</taxon>
        <taxon>Loxocarpinae</taxon>
        <taxon>Dorcoceras</taxon>
    </lineage>
</organism>
<dbReference type="AlphaFoldDB" id="A0A2Z7AU65"/>
<reference evidence="2 3" key="1">
    <citation type="journal article" date="2015" name="Proc. Natl. Acad. Sci. U.S.A.">
        <title>The resurrection genome of Boea hygrometrica: A blueprint for survival of dehydration.</title>
        <authorList>
            <person name="Xiao L."/>
            <person name="Yang G."/>
            <person name="Zhang L."/>
            <person name="Yang X."/>
            <person name="Zhao S."/>
            <person name="Ji Z."/>
            <person name="Zhou Q."/>
            <person name="Hu M."/>
            <person name="Wang Y."/>
            <person name="Chen M."/>
            <person name="Xu Y."/>
            <person name="Jin H."/>
            <person name="Xiao X."/>
            <person name="Hu G."/>
            <person name="Bao F."/>
            <person name="Hu Y."/>
            <person name="Wan P."/>
            <person name="Li L."/>
            <person name="Deng X."/>
            <person name="Kuang T."/>
            <person name="Xiang C."/>
            <person name="Zhu J.K."/>
            <person name="Oliver M.J."/>
            <person name="He Y."/>
        </authorList>
    </citation>
    <scope>NUCLEOTIDE SEQUENCE [LARGE SCALE GENOMIC DNA]</scope>
    <source>
        <strain evidence="3">cv. XS01</strain>
    </source>
</reference>
<gene>
    <name evidence="2" type="ORF">F511_07279</name>
</gene>
<protein>
    <submittedName>
        <fullName evidence="2">Uncharacterized protein</fullName>
    </submittedName>
</protein>